<dbReference type="EMBL" id="CP001737">
    <property type="protein sequence ID" value="ACV78699.1"/>
    <property type="molecule type" value="Genomic_DNA"/>
</dbReference>
<dbReference type="InParanoid" id="C8XKD7"/>
<reference evidence="2 3" key="2">
    <citation type="journal article" date="2010" name="Stand. Genomic Sci.">
        <title>Complete genome sequence of Nakamurella multipartita type strain (Y-104).</title>
        <authorList>
            <person name="Tice H."/>
            <person name="Mayilraj S."/>
            <person name="Sims D."/>
            <person name="Lapidus A."/>
            <person name="Nolan M."/>
            <person name="Lucas S."/>
            <person name="Glavina Del Rio T."/>
            <person name="Copeland A."/>
            <person name="Cheng J.F."/>
            <person name="Meincke L."/>
            <person name="Bruce D."/>
            <person name="Goodwin L."/>
            <person name="Pitluck S."/>
            <person name="Ivanova N."/>
            <person name="Mavromatis K."/>
            <person name="Ovchinnikova G."/>
            <person name="Pati A."/>
            <person name="Chen A."/>
            <person name="Palaniappan K."/>
            <person name="Land M."/>
            <person name="Hauser L."/>
            <person name="Chang Y.J."/>
            <person name="Jeffries C.D."/>
            <person name="Detter J.C."/>
            <person name="Brettin T."/>
            <person name="Rohde M."/>
            <person name="Goker M."/>
            <person name="Bristow J."/>
            <person name="Eisen J.A."/>
            <person name="Markowitz V."/>
            <person name="Hugenholtz P."/>
            <person name="Kyrpides N.C."/>
            <person name="Klenk H.P."/>
            <person name="Chen F."/>
        </authorList>
    </citation>
    <scope>NUCLEOTIDE SEQUENCE [LARGE SCALE GENOMIC DNA]</scope>
    <source>
        <strain evidence="3">ATCC 700099 / DSM 44233 / CIP 104796 / JCM 9543 / NBRC 105858 / Y-104</strain>
    </source>
</reference>
<reference evidence="3" key="1">
    <citation type="submission" date="2009-09" db="EMBL/GenBank/DDBJ databases">
        <title>The complete genome of Nakamurella multipartita DSM 44233.</title>
        <authorList>
            <consortium name="US DOE Joint Genome Institute (JGI-PGF)"/>
            <person name="Lucas S."/>
            <person name="Copeland A."/>
            <person name="Lapidus A."/>
            <person name="Glavina del Rio T."/>
            <person name="Dalin E."/>
            <person name="Tice H."/>
            <person name="Bruce D."/>
            <person name="Goodwin L."/>
            <person name="Pitluck S."/>
            <person name="Kyrpides N."/>
            <person name="Mavromatis K."/>
            <person name="Ivanova N."/>
            <person name="Ovchinnikova G."/>
            <person name="Sims D."/>
            <person name="Meincke L."/>
            <person name="Brettin T."/>
            <person name="Detter J.C."/>
            <person name="Han C."/>
            <person name="Larimer F."/>
            <person name="Land M."/>
            <person name="Hauser L."/>
            <person name="Markowitz V."/>
            <person name="Cheng J.-F."/>
            <person name="Hugenholtz P."/>
            <person name="Woyke T."/>
            <person name="Wu D."/>
            <person name="Klenk H.-P."/>
            <person name="Eisen J.A."/>
        </authorList>
    </citation>
    <scope>NUCLEOTIDE SEQUENCE [LARGE SCALE GENOMIC DNA]</scope>
    <source>
        <strain evidence="3">ATCC 700099 / DSM 44233 / CIP 104796 / JCM 9543 / NBRC 105858 / Y-104</strain>
    </source>
</reference>
<proteinExistence type="predicted"/>
<sequence>MSQPPVEGKGLPAPSRTKQAMTAAAAARDTAISRFVSVLIPVIKATRVPILLVILVPVVPAVLVISIALSRPGPDDWFWVVLAGFGLVLAGWLAWRRRQLLAVAADRDTLVVALTGLVTGRDLWAQLIDNLSVGKVGAVAARRSRPVRALRGLWRGVKAAGVLAEFAASDELAPLTPMRLRGLWLLVVSCLLAGGVLGIAVLVAGLLYLLGA</sequence>
<name>C8XKD7_NAKMY</name>
<dbReference type="HOGENOM" id="CLU_1298672_0_0_11"/>
<dbReference type="KEGG" id="nml:Namu_2323"/>
<feature type="transmembrane region" description="Helical" evidence="1">
    <location>
        <begin position="50"/>
        <end position="71"/>
    </location>
</feature>
<accession>C8XKD7</accession>
<keyword evidence="1" id="KW-0472">Membrane</keyword>
<dbReference type="STRING" id="479431.Namu_2323"/>
<keyword evidence="1" id="KW-1133">Transmembrane helix</keyword>
<feature type="transmembrane region" description="Helical" evidence="1">
    <location>
        <begin position="77"/>
        <end position="95"/>
    </location>
</feature>
<evidence type="ECO:0000313" key="3">
    <source>
        <dbReference type="Proteomes" id="UP000002218"/>
    </source>
</evidence>
<evidence type="ECO:0000256" key="1">
    <source>
        <dbReference type="SAM" id="Phobius"/>
    </source>
</evidence>
<organism evidence="2 3">
    <name type="scientific">Nakamurella multipartita (strain ATCC 700099 / DSM 44233 / CIP 104796 / JCM 9543 / NBRC 105858 / Y-104)</name>
    <name type="common">Microsphaera multipartita</name>
    <dbReference type="NCBI Taxonomy" id="479431"/>
    <lineage>
        <taxon>Bacteria</taxon>
        <taxon>Bacillati</taxon>
        <taxon>Actinomycetota</taxon>
        <taxon>Actinomycetes</taxon>
        <taxon>Nakamurellales</taxon>
        <taxon>Nakamurellaceae</taxon>
        <taxon>Nakamurella</taxon>
    </lineage>
</organism>
<feature type="transmembrane region" description="Helical" evidence="1">
    <location>
        <begin position="183"/>
        <end position="210"/>
    </location>
</feature>
<keyword evidence="1" id="KW-0812">Transmembrane</keyword>
<dbReference type="Proteomes" id="UP000002218">
    <property type="component" value="Chromosome"/>
</dbReference>
<evidence type="ECO:0000313" key="2">
    <source>
        <dbReference type="EMBL" id="ACV78699.1"/>
    </source>
</evidence>
<gene>
    <name evidence="2" type="ordered locus">Namu_2323</name>
</gene>
<keyword evidence="3" id="KW-1185">Reference proteome</keyword>
<protein>
    <submittedName>
        <fullName evidence="2">Uncharacterized protein</fullName>
    </submittedName>
</protein>
<dbReference type="AlphaFoldDB" id="C8XKD7"/>